<accession>A0ABN7SKL5</accession>
<feature type="domain" description="FERM" evidence="2">
    <location>
        <begin position="15"/>
        <end position="300"/>
    </location>
</feature>
<dbReference type="PANTHER" id="PTHR23280:SF21">
    <property type="entry name" value="PROTEIN 4.1 HOMOLOG"/>
    <property type="match status" value="1"/>
</dbReference>
<dbReference type="Gene3D" id="2.30.29.30">
    <property type="entry name" value="Pleckstrin-homology domain (PH domain)/Phosphotyrosine-binding domain (PTB)"/>
    <property type="match status" value="1"/>
</dbReference>
<dbReference type="InterPro" id="IPR019748">
    <property type="entry name" value="FERM_central"/>
</dbReference>
<feature type="region of interest" description="Disordered" evidence="1">
    <location>
        <begin position="547"/>
        <end position="626"/>
    </location>
</feature>
<protein>
    <submittedName>
        <fullName evidence="3">Oidioi.mRNA.OKI2018_I69.XSR.g16618.t1.cds</fullName>
    </submittedName>
</protein>
<dbReference type="InterPro" id="IPR014352">
    <property type="entry name" value="FERM/acyl-CoA-bd_prot_sf"/>
</dbReference>
<dbReference type="InterPro" id="IPR018979">
    <property type="entry name" value="FERM_N"/>
</dbReference>
<dbReference type="PRINTS" id="PR00935">
    <property type="entry name" value="BAND41"/>
</dbReference>
<dbReference type="Gene3D" id="1.20.80.10">
    <property type="match status" value="1"/>
</dbReference>
<feature type="region of interest" description="Disordered" evidence="1">
    <location>
        <begin position="302"/>
        <end position="390"/>
    </location>
</feature>
<feature type="compositionally biased region" description="Basic and acidic residues" evidence="1">
    <location>
        <begin position="327"/>
        <end position="340"/>
    </location>
</feature>
<dbReference type="Pfam" id="PF09379">
    <property type="entry name" value="FERM_N"/>
    <property type="match status" value="1"/>
</dbReference>
<dbReference type="SMART" id="SM01196">
    <property type="entry name" value="FERM_C"/>
    <property type="match status" value="1"/>
</dbReference>
<dbReference type="InterPro" id="IPR035963">
    <property type="entry name" value="FERM_2"/>
</dbReference>
<dbReference type="InterPro" id="IPR029071">
    <property type="entry name" value="Ubiquitin-like_domsf"/>
</dbReference>
<dbReference type="Gene3D" id="3.10.20.90">
    <property type="entry name" value="Phosphatidylinositol 3-kinase Catalytic Subunit, Chain A, domain 1"/>
    <property type="match status" value="1"/>
</dbReference>
<evidence type="ECO:0000256" key="1">
    <source>
        <dbReference type="SAM" id="MobiDB-lite"/>
    </source>
</evidence>
<feature type="compositionally biased region" description="Polar residues" evidence="1">
    <location>
        <begin position="311"/>
        <end position="325"/>
    </location>
</feature>
<sequence>MSWLTGCFGAAKRTVAVEIKFPDSSRLTITYSRTARTRQLITSAVDHLRLKREGEFFGLAYKGKGGCDHYLDPNRTLYEQLPKTAQNQQKPALKFRVRYYPPDPQRLKEEAARHWLYLQIRSDLLNGDLDATDDAAAELAAYAAQAEQGDYGNIKDGEYDQLKLVPRQVPKGWIEEVKTCHRQLVQLSRQESEQRFLWRARKLEKYGEQRFRLQPLAGSTKEGEAILSARGLEIRLGNPEDGQSQFFRWRHITQLDYREKTFELRSQNGMIMPAKTIDRASCKALFQQATGHHSLFRHYKEREHDRDASKYSLQNNFDRSNQSQRASKRELGMFTDKSDVESVAGRTTTGSVSRFPPAKGRRRASRERGAKTSGDESEVDSRRKRMRRRERVRNAMTDTEAIRNDPHLSKNARASTEKLVQPQFPSSAFQVPARSKRADQEAKTELWKNIEKELIEPGQNGIEDLAFVEVTTKGNPLATTRQKQKRHQQSSQYGSTGRVNSGNARRRRRDRIERAIATDLEEAGMVGPLPVTASVIQDDRGAMSDWDVKFYPGRNQNRSGGSHNHRKPLVENANFSPVKRQEQRPGRSNHNSTNNSNHHQHHHKPSPHRTHQNFSSHNFSFYGTQV</sequence>
<organism evidence="3 4">
    <name type="scientific">Oikopleura dioica</name>
    <name type="common">Tunicate</name>
    <dbReference type="NCBI Taxonomy" id="34765"/>
    <lineage>
        <taxon>Eukaryota</taxon>
        <taxon>Metazoa</taxon>
        <taxon>Chordata</taxon>
        <taxon>Tunicata</taxon>
        <taxon>Appendicularia</taxon>
        <taxon>Copelata</taxon>
        <taxon>Oikopleuridae</taxon>
        <taxon>Oikopleura</taxon>
    </lineage>
</organism>
<feature type="compositionally biased region" description="Low complexity" evidence="1">
    <location>
        <begin position="588"/>
        <end position="597"/>
    </location>
</feature>
<evidence type="ECO:0000259" key="2">
    <source>
        <dbReference type="PROSITE" id="PS50057"/>
    </source>
</evidence>
<dbReference type="InterPro" id="IPR019749">
    <property type="entry name" value="Band_41_domain"/>
</dbReference>
<evidence type="ECO:0000313" key="3">
    <source>
        <dbReference type="EMBL" id="CAG5099648.1"/>
    </source>
</evidence>
<proteinExistence type="predicted"/>
<gene>
    <name evidence="3" type="ORF">OKIOD_LOCUS8176</name>
</gene>
<feature type="compositionally biased region" description="Polar residues" evidence="1">
    <location>
        <begin position="613"/>
        <end position="626"/>
    </location>
</feature>
<dbReference type="InterPro" id="IPR011993">
    <property type="entry name" value="PH-like_dom_sf"/>
</dbReference>
<dbReference type="InterPro" id="IPR000299">
    <property type="entry name" value="FERM_domain"/>
</dbReference>
<dbReference type="Pfam" id="PF00373">
    <property type="entry name" value="FERM_M"/>
    <property type="match status" value="1"/>
</dbReference>
<name>A0ABN7SKL5_OIKDI</name>
<feature type="compositionally biased region" description="Basic residues" evidence="1">
    <location>
        <begin position="598"/>
        <end position="611"/>
    </location>
</feature>
<feature type="region of interest" description="Disordered" evidence="1">
    <location>
        <begin position="475"/>
        <end position="509"/>
    </location>
</feature>
<evidence type="ECO:0000313" key="4">
    <source>
        <dbReference type="Proteomes" id="UP001158576"/>
    </source>
</evidence>
<dbReference type="CDD" id="cd14473">
    <property type="entry name" value="FERM_B-lobe"/>
    <property type="match status" value="1"/>
</dbReference>
<dbReference type="PROSITE" id="PS50057">
    <property type="entry name" value="FERM_3"/>
    <property type="match status" value="1"/>
</dbReference>
<reference evidence="3 4" key="1">
    <citation type="submission" date="2021-04" db="EMBL/GenBank/DDBJ databases">
        <authorList>
            <person name="Bliznina A."/>
        </authorList>
    </citation>
    <scope>NUCLEOTIDE SEQUENCE [LARGE SCALE GENOMIC DNA]</scope>
</reference>
<dbReference type="EMBL" id="OU015569">
    <property type="protein sequence ID" value="CAG5099648.1"/>
    <property type="molecule type" value="Genomic_DNA"/>
</dbReference>
<feature type="compositionally biased region" description="Polar residues" evidence="1">
    <location>
        <begin position="493"/>
        <end position="503"/>
    </location>
</feature>
<dbReference type="SMART" id="SM00295">
    <property type="entry name" value="B41"/>
    <property type="match status" value="1"/>
</dbReference>
<dbReference type="PANTHER" id="PTHR23280">
    <property type="entry name" value="4.1 G PROTEIN"/>
    <property type="match status" value="1"/>
</dbReference>
<dbReference type="SUPFAM" id="SSF47031">
    <property type="entry name" value="Second domain of FERM"/>
    <property type="match status" value="1"/>
</dbReference>
<dbReference type="InterPro" id="IPR018980">
    <property type="entry name" value="FERM_PH-like_C"/>
</dbReference>
<dbReference type="SUPFAM" id="SSF54236">
    <property type="entry name" value="Ubiquitin-like"/>
    <property type="match status" value="1"/>
</dbReference>
<dbReference type="Proteomes" id="UP001158576">
    <property type="component" value="Chromosome XSR"/>
</dbReference>
<keyword evidence="4" id="KW-1185">Reference proteome</keyword>
<dbReference type="SUPFAM" id="SSF50729">
    <property type="entry name" value="PH domain-like"/>
    <property type="match status" value="1"/>
</dbReference>
<dbReference type="Pfam" id="PF09380">
    <property type="entry name" value="FERM_C"/>
    <property type="match status" value="1"/>
</dbReference>